<gene>
    <name evidence="1" type="ORF">g.158275</name>
</gene>
<organism evidence="1">
    <name type="scientific">Sipha flava</name>
    <name type="common">yellow sugarcane aphid</name>
    <dbReference type="NCBI Taxonomy" id="143950"/>
    <lineage>
        <taxon>Eukaryota</taxon>
        <taxon>Metazoa</taxon>
        <taxon>Ecdysozoa</taxon>
        <taxon>Arthropoda</taxon>
        <taxon>Hexapoda</taxon>
        <taxon>Insecta</taxon>
        <taxon>Pterygota</taxon>
        <taxon>Neoptera</taxon>
        <taxon>Paraneoptera</taxon>
        <taxon>Hemiptera</taxon>
        <taxon>Sternorrhyncha</taxon>
        <taxon>Aphidomorpha</taxon>
        <taxon>Aphidoidea</taxon>
        <taxon>Aphididae</taxon>
        <taxon>Sipha</taxon>
    </lineage>
</organism>
<dbReference type="OrthoDB" id="10063284at2759"/>
<accession>A0A2S2PZS7</accession>
<evidence type="ECO:0000313" key="1">
    <source>
        <dbReference type="EMBL" id="MBY71017.1"/>
    </source>
</evidence>
<name>A0A2S2PZS7_9HEMI</name>
<reference evidence="1" key="1">
    <citation type="submission" date="2018-04" db="EMBL/GenBank/DDBJ databases">
        <title>Transcriptome assembly of Sipha flava.</title>
        <authorList>
            <person name="Scully E.D."/>
            <person name="Geib S.M."/>
            <person name="Palmer N.A."/>
            <person name="Koch K."/>
            <person name="Bradshaw J."/>
            <person name="Heng-Moss T."/>
            <person name="Sarath G."/>
        </authorList>
    </citation>
    <scope>NUCLEOTIDE SEQUENCE</scope>
</reference>
<dbReference type="AlphaFoldDB" id="A0A2S2PZS7"/>
<dbReference type="EMBL" id="GGMS01001814">
    <property type="protein sequence ID" value="MBY71017.1"/>
    <property type="molecule type" value="Transcribed_RNA"/>
</dbReference>
<protein>
    <submittedName>
        <fullName evidence="1">Uncharacterized protein</fullName>
    </submittedName>
</protein>
<sequence>MADDKNNRKRLSTEKINSFFAPLPKKSLTSDSLPIVPPVLIIQNHLSSGETNNILDSRNQPVISDELKTPSNCTIDIENQLTNSKIMSYDVGEFIGKSIDDNTKQQLLLNHWKPPNNYEFPYSEHNKIYKNKIDKRYASQKHLNKFEWLVLSDKLKGYFCKYCFLFATKGGCKKQTPLNQLVVNSKTVKQFF</sequence>
<proteinExistence type="predicted"/>